<gene>
    <name evidence="2" type="primary">ppsA</name>
    <name evidence="2" type="ORF">MTBBW1_520003</name>
</gene>
<dbReference type="OrthoDB" id="9812167at2"/>
<dbReference type="InterPro" id="IPR013815">
    <property type="entry name" value="ATP_grasp_subdomain_1"/>
</dbReference>
<keyword evidence="3" id="KW-1185">Reference proteome</keyword>
<name>A0A1W1HHQ8_9BACT</name>
<organism evidence="2 3">
    <name type="scientific">Desulfamplus magnetovallimortis</name>
    <dbReference type="NCBI Taxonomy" id="1246637"/>
    <lineage>
        <taxon>Bacteria</taxon>
        <taxon>Pseudomonadati</taxon>
        <taxon>Thermodesulfobacteriota</taxon>
        <taxon>Desulfobacteria</taxon>
        <taxon>Desulfobacterales</taxon>
        <taxon>Desulfobacteraceae</taxon>
        <taxon>Desulfamplus</taxon>
    </lineage>
</organism>
<evidence type="ECO:0000313" key="2">
    <source>
        <dbReference type="EMBL" id="SLM31976.1"/>
    </source>
</evidence>
<reference evidence="2 3" key="1">
    <citation type="submission" date="2017-03" db="EMBL/GenBank/DDBJ databases">
        <authorList>
            <person name="Afonso C.L."/>
            <person name="Miller P.J."/>
            <person name="Scott M.A."/>
            <person name="Spackman E."/>
            <person name="Goraichik I."/>
            <person name="Dimitrov K.M."/>
            <person name="Suarez D.L."/>
            <person name="Swayne D.E."/>
        </authorList>
    </citation>
    <scope>NUCLEOTIDE SEQUENCE [LARGE SCALE GENOMIC DNA]</scope>
    <source>
        <strain evidence="2">PRJEB14757</strain>
    </source>
</reference>
<feature type="domain" description="Pyruvate phosphate dikinase AMP/ATP-binding" evidence="1">
    <location>
        <begin position="436"/>
        <end position="817"/>
    </location>
</feature>
<dbReference type="Pfam" id="PF01326">
    <property type="entry name" value="PPDK_N"/>
    <property type="match status" value="1"/>
</dbReference>
<dbReference type="Proteomes" id="UP000191931">
    <property type="component" value="Unassembled WGS sequence"/>
</dbReference>
<dbReference type="EMBL" id="FWEV01000295">
    <property type="protein sequence ID" value="SLM31976.1"/>
    <property type="molecule type" value="Genomic_DNA"/>
</dbReference>
<dbReference type="RefSeq" id="WP_080801317.1">
    <property type="nucleotide sequence ID" value="NZ_LT828542.1"/>
</dbReference>
<dbReference type="STRING" id="1246637.MTBBW1_520003"/>
<dbReference type="AlphaFoldDB" id="A0A1W1HHQ8"/>
<dbReference type="GO" id="GO:0005524">
    <property type="term" value="F:ATP binding"/>
    <property type="evidence" value="ECO:0007669"/>
    <property type="project" value="InterPro"/>
</dbReference>
<dbReference type="GO" id="GO:0008986">
    <property type="term" value="F:pyruvate, water dikinase activity"/>
    <property type="evidence" value="ECO:0007669"/>
    <property type="project" value="UniProtKB-EC"/>
</dbReference>
<dbReference type="EC" id="2.7.9.2" evidence="2"/>
<keyword evidence="2" id="KW-0808">Transferase</keyword>
<dbReference type="SUPFAM" id="SSF56059">
    <property type="entry name" value="Glutathione synthetase ATP-binding domain-like"/>
    <property type="match status" value="1"/>
</dbReference>
<evidence type="ECO:0000313" key="3">
    <source>
        <dbReference type="Proteomes" id="UP000191931"/>
    </source>
</evidence>
<dbReference type="InterPro" id="IPR002192">
    <property type="entry name" value="PPDK_AMP/ATP-bd"/>
</dbReference>
<dbReference type="Gene3D" id="3.30.1490.20">
    <property type="entry name" value="ATP-grasp fold, A domain"/>
    <property type="match status" value="1"/>
</dbReference>
<proteinExistence type="predicted"/>
<sequence>MSTKKPKLLSKFNARPDIYRDIMAYEVKEILLISSPYNMFNMEEGSSLASKIINEYSGLNLRYPPVITGASSASEALALLGEKRFDMVLIVPHLKETDIFSLGRNIKAIQPDVKAMLLSPSIRALPSKRDALYDNGIDTIFIWSGNSDLLITLIKNAEDHVNVDNDTSLANVRVVILVEDCPEYYSYMLPIIYKEIVTQTQALLATDLSDAMKLLTMRARPKLLLAKNYEEAQALYERYKNFLLCVISDTRFPKNNSIDPEAGIKLFSHIRSEFQGLPLLLMSSENENGKKASQIPALFLDKNHPNLRHATRMFFLNHLGFGNFVFCMPNGRNIDIATNLMQLETKLSTIPDESLAYHADRDHFSSWLMARSEIGLALKFRACKSSDFNTPDELRSFIVNNIHALRKFQNRGLVSTFDENYFDSEVKEFVKIGQGSLGGKGRGLAFMYGLLEQEEELHKSHPKFTIKIPQTLVLCTDVFEAFISQNHLENFETRTHPVEEVVEVFLRSELPTWLIRQLKAFLSQVKVPLAVRSSSQLEDAQFQPYAGLYKTYKIPNNHPDLSMRIIHLANAVKLVFASTYYDDAKAFHRNTSGHPFRDSMAVIVQAIAGMHYGDYFYPAVSGVAQSVNYYPFADMRPEHGIAHIALGLGKTVVDGEKSLRFSPGSPQVLPQFSLIDDILMNAQTTFYALKTNNYSDALHFGRHSNLEKRDLYEALDEYPVQALSSTYIPEENRIRDTWGATGPKLLTFSRLLKYNTPPIAPLLSDLLDLGGRVFGGPVEMEFAINLYPESQRPSDFHFLQIRPMPGDDKQQETRICQQDIDSAVCYSSSALGNGIFKNILDIVYVTPQAFSVSATPYIAEEIGRINAGLVKADRRYLLIGPGRWGGSDPWLGIPVKWHTISGIGAIIELKNEQLNADASQGSHFFHNITSLGIPYITVNELAGRALCGSEYRKNNPDFLDWKWLETCKLICETQYLRHVMLSAPICIKMDGKKSRCVITAPS</sequence>
<accession>A0A1W1HHQ8</accession>
<protein>
    <submittedName>
        <fullName evidence="2">PpsA2</fullName>
        <ecNumber evidence="2">2.7.9.2</ecNumber>
    </submittedName>
</protein>
<evidence type="ECO:0000259" key="1">
    <source>
        <dbReference type="Pfam" id="PF01326"/>
    </source>
</evidence>